<keyword evidence="8" id="KW-1185">Reference proteome</keyword>
<dbReference type="SUPFAM" id="SSF51419">
    <property type="entry name" value="PLP-binding barrel"/>
    <property type="match status" value="1"/>
</dbReference>
<feature type="active site" description="Proton donor" evidence="3">
    <location>
        <position position="325"/>
    </location>
</feature>
<reference evidence="7 8" key="1">
    <citation type="submission" date="2019-01" db="EMBL/GenBank/DDBJ databases">
        <title>Draft genome sequences of the type strains of six Macrococcus species.</title>
        <authorList>
            <person name="Mazhar S."/>
            <person name="Altermann E."/>
            <person name="Hill C."/>
            <person name="Mcauliffe O."/>
        </authorList>
    </citation>
    <scope>NUCLEOTIDE SEQUENCE [LARGE SCALE GENOMIC DNA]</scope>
    <source>
        <strain evidence="7 8">ATCC 51828</strain>
    </source>
</reference>
<dbReference type="RefSeq" id="WP_133417895.1">
    <property type="nucleotide sequence ID" value="NZ_SCWD01000002.1"/>
</dbReference>
<keyword evidence="2 3" id="KW-0663">Pyridoxal phosphate</keyword>
<dbReference type="InterPro" id="IPR000183">
    <property type="entry name" value="Orn/DAP/Arg_de-COase"/>
</dbReference>
<gene>
    <name evidence="7" type="ORF">ERX40_07605</name>
</gene>
<dbReference type="GO" id="GO:0006596">
    <property type="term" value="P:polyamine biosynthetic process"/>
    <property type="evidence" value="ECO:0007669"/>
    <property type="project" value="InterPro"/>
</dbReference>
<organism evidence="7 8">
    <name type="scientific">Macrococcus carouselicus</name>
    <dbReference type="NCBI Taxonomy" id="69969"/>
    <lineage>
        <taxon>Bacteria</taxon>
        <taxon>Bacillati</taxon>
        <taxon>Bacillota</taxon>
        <taxon>Bacilli</taxon>
        <taxon>Bacillales</taxon>
        <taxon>Staphylococcaceae</taxon>
        <taxon>Macrococcus</taxon>
    </lineage>
</organism>
<comment type="similarity">
    <text evidence="4">Belongs to the Orn/Lys/Arg decarboxylase class-II family.</text>
</comment>
<dbReference type="EMBL" id="SCWD01000002">
    <property type="protein sequence ID" value="TDM02412.1"/>
    <property type="molecule type" value="Genomic_DNA"/>
</dbReference>
<evidence type="ECO:0000256" key="1">
    <source>
        <dbReference type="ARBA" id="ARBA00001933"/>
    </source>
</evidence>
<evidence type="ECO:0000259" key="6">
    <source>
        <dbReference type="Pfam" id="PF02784"/>
    </source>
</evidence>
<dbReference type="Pfam" id="PF00278">
    <property type="entry name" value="Orn_DAP_Arg_deC"/>
    <property type="match status" value="1"/>
</dbReference>
<evidence type="ECO:0000256" key="2">
    <source>
        <dbReference type="ARBA" id="ARBA00022898"/>
    </source>
</evidence>
<comment type="caution">
    <text evidence="7">The sequence shown here is derived from an EMBL/GenBank/DDBJ whole genome shotgun (WGS) entry which is preliminary data.</text>
</comment>
<dbReference type="Gene3D" id="3.20.20.10">
    <property type="entry name" value="Alanine racemase"/>
    <property type="match status" value="1"/>
</dbReference>
<evidence type="ECO:0000313" key="7">
    <source>
        <dbReference type="EMBL" id="TDM02412.1"/>
    </source>
</evidence>
<dbReference type="SUPFAM" id="SSF50621">
    <property type="entry name" value="Alanine racemase C-terminal domain-like"/>
    <property type="match status" value="1"/>
</dbReference>
<dbReference type="PRINTS" id="PR01179">
    <property type="entry name" value="ODADCRBXLASE"/>
</dbReference>
<dbReference type="AlphaFoldDB" id="A0A9Q8CKS2"/>
<dbReference type="PANTHER" id="PTHR43727:SF2">
    <property type="entry name" value="GROUP IV DECARBOXYLASE"/>
    <property type="match status" value="1"/>
</dbReference>
<comment type="cofactor">
    <cofactor evidence="1 3">
        <name>pyridoxal 5'-phosphate</name>
        <dbReference type="ChEBI" id="CHEBI:597326"/>
    </cofactor>
</comment>
<proteinExistence type="inferred from homology"/>
<feature type="domain" description="Orn/DAP/Arg decarboxylase 2 N-terminal" evidence="6">
    <location>
        <begin position="33"/>
        <end position="229"/>
    </location>
</feature>
<dbReference type="Pfam" id="PF02784">
    <property type="entry name" value="Orn_Arg_deC_N"/>
    <property type="match status" value="1"/>
</dbReference>
<dbReference type="Proteomes" id="UP000295280">
    <property type="component" value="Unassembled WGS sequence"/>
</dbReference>
<dbReference type="PRINTS" id="PR01182">
    <property type="entry name" value="ORNDCRBXLASE"/>
</dbReference>
<evidence type="ECO:0000256" key="4">
    <source>
        <dbReference type="RuleBase" id="RU003737"/>
    </source>
</evidence>
<dbReference type="InterPro" id="IPR009006">
    <property type="entry name" value="Ala_racemase/Decarboxylase_C"/>
</dbReference>
<dbReference type="OrthoDB" id="9802241at2"/>
<dbReference type="InterPro" id="IPR022643">
    <property type="entry name" value="De-COase2_C"/>
</dbReference>
<dbReference type="GO" id="GO:0009089">
    <property type="term" value="P:lysine biosynthetic process via diaminopimelate"/>
    <property type="evidence" value="ECO:0007669"/>
    <property type="project" value="TreeGrafter"/>
</dbReference>
<dbReference type="InterPro" id="IPR022644">
    <property type="entry name" value="De-COase2_N"/>
</dbReference>
<dbReference type="Gene3D" id="2.40.37.10">
    <property type="entry name" value="Lyase, Ornithine Decarboxylase, Chain A, domain 1"/>
    <property type="match status" value="1"/>
</dbReference>
<accession>A0A9Q8CKS2</accession>
<evidence type="ECO:0000259" key="5">
    <source>
        <dbReference type="Pfam" id="PF00278"/>
    </source>
</evidence>
<evidence type="ECO:0000256" key="3">
    <source>
        <dbReference type="PIRSR" id="PIRSR600183-50"/>
    </source>
</evidence>
<sequence length="374" mass="42360">MMEWNQILKDREESLYIYDLSALKKRAARLCRSTKHQIYYAVKANADLQILTSLLPYVAGFEVASPGEIMKVRSISETVPIIYGGPVKTRRDLETALRQGVVDINIESLYELDELIELSDMLAVKVNVQLRINLKDISSDAKLKMAGTATQFGLPEDEIDEALKLIQSARLIELRGFHFHAMSNNLSVQAHLAYVQKAFAFTKCYRDLLPEEPVINIGGGFGIDYAQEQAFPLDRFLEGVEGLPVLTLEIGRWLTAPVGYYAAKVYDIKTMHGRNFVLVNGGTYHFRFPKAWYHEQPYVIVPATKRRQRQKTLTQQRAVIAGKLCTPNDVFGPEYPLEHVSTDDYIVFKFAGAYGLDISHIHFLSHAAPEIIYI</sequence>
<evidence type="ECO:0000313" key="8">
    <source>
        <dbReference type="Proteomes" id="UP000295280"/>
    </source>
</evidence>
<dbReference type="InterPro" id="IPR029066">
    <property type="entry name" value="PLP-binding_barrel"/>
</dbReference>
<name>A0A9Q8CKS2_9STAP</name>
<protein>
    <submittedName>
        <fullName evidence="7">Pyridoxal-dependent decarboxylase, pyridoxal-binding domain protein</fullName>
    </submittedName>
</protein>
<dbReference type="GO" id="GO:0008836">
    <property type="term" value="F:diaminopimelate decarboxylase activity"/>
    <property type="evidence" value="ECO:0007669"/>
    <property type="project" value="TreeGrafter"/>
</dbReference>
<feature type="modified residue" description="N6-(pyridoxal phosphate)lysine" evidence="3">
    <location>
        <position position="43"/>
    </location>
</feature>
<feature type="domain" description="Orn/DAP/Arg decarboxylase 2 C-terminal" evidence="5">
    <location>
        <begin position="16"/>
        <end position="352"/>
    </location>
</feature>
<dbReference type="PANTHER" id="PTHR43727">
    <property type="entry name" value="DIAMINOPIMELATE DECARBOXYLASE"/>
    <property type="match status" value="1"/>
</dbReference>
<dbReference type="InterPro" id="IPR002433">
    <property type="entry name" value="Orn_de-COase"/>
</dbReference>